<proteinExistence type="evidence at transcript level"/>
<dbReference type="AlphaFoldDB" id="A0A193KUP6"/>
<dbReference type="SUPFAM" id="SSF81321">
    <property type="entry name" value="Family A G protein-coupled receptor-like"/>
    <property type="match status" value="1"/>
</dbReference>
<reference evidence="11" key="1">
    <citation type="journal article" date="2016" name="PLoS Biol.">
        <title>GPCRs Direct Germline Development and Somatic Gonad Function in Planarians.</title>
        <authorList>
            <person name="Saberi A."/>
            <person name="Jamal A."/>
            <person name="Beets I."/>
            <person name="Schoofs L."/>
            <person name="Newmark P.A."/>
        </authorList>
    </citation>
    <scope>NUCLEOTIDE SEQUENCE</scope>
</reference>
<feature type="transmembrane region" description="Helical" evidence="9">
    <location>
        <begin position="237"/>
        <end position="259"/>
    </location>
</feature>
<evidence type="ECO:0000256" key="9">
    <source>
        <dbReference type="SAM" id="Phobius"/>
    </source>
</evidence>
<evidence type="ECO:0000256" key="7">
    <source>
        <dbReference type="ARBA" id="ARBA00023170"/>
    </source>
</evidence>
<dbReference type="PROSITE" id="PS50262">
    <property type="entry name" value="G_PROTEIN_RECEP_F1_2"/>
    <property type="match status" value="1"/>
</dbReference>
<dbReference type="EMBL" id="KX018953">
    <property type="protein sequence ID" value="ANO39114.1"/>
    <property type="molecule type" value="mRNA"/>
</dbReference>
<feature type="domain" description="G-protein coupled receptors family 1 profile" evidence="10">
    <location>
        <begin position="31"/>
        <end position="289"/>
    </location>
</feature>
<dbReference type="PRINTS" id="PR00237">
    <property type="entry name" value="GPCRRHODOPSN"/>
</dbReference>
<organism evidence="11">
    <name type="scientific">Schmidtea mediterranea</name>
    <name type="common">Freshwater planarian flatworm</name>
    <dbReference type="NCBI Taxonomy" id="79327"/>
    <lineage>
        <taxon>Eukaryota</taxon>
        <taxon>Metazoa</taxon>
        <taxon>Spiralia</taxon>
        <taxon>Lophotrochozoa</taxon>
        <taxon>Platyhelminthes</taxon>
        <taxon>Rhabditophora</taxon>
        <taxon>Seriata</taxon>
        <taxon>Tricladida</taxon>
        <taxon>Continenticola</taxon>
        <taxon>Geoplanoidea</taxon>
        <taxon>Dugesiidae</taxon>
        <taxon>Schmidtea</taxon>
    </lineage>
</organism>
<evidence type="ECO:0000256" key="6">
    <source>
        <dbReference type="ARBA" id="ARBA00023136"/>
    </source>
</evidence>
<name>A0A193KUP6_SCHMD</name>
<keyword evidence="6 9" id="KW-0472">Membrane</keyword>
<feature type="transmembrane region" description="Helical" evidence="9">
    <location>
        <begin position="126"/>
        <end position="148"/>
    </location>
</feature>
<keyword evidence="8" id="KW-0807">Transducer</keyword>
<accession>A0A193KUP6</accession>
<evidence type="ECO:0000256" key="4">
    <source>
        <dbReference type="ARBA" id="ARBA00022989"/>
    </source>
</evidence>
<comment type="subcellular location">
    <subcellularLocation>
        <location evidence="1">Cell membrane</location>
        <topology evidence="1">Multi-pass membrane protein</topology>
    </subcellularLocation>
</comment>
<dbReference type="PANTHER" id="PTHR24228:SF59">
    <property type="entry name" value="NEUROPEPTIDE RECEPTOR 15"/>
    <property type="match status" value="1"/>
</dbReference>
<dbReference type="Gene3D" id="1.20.1070.10">
    <property type="entry name" value="Rhodopsin 7-helix transmembrane proteins"/>
    <property type="match status" value="1"/>
</dbReference>
<dbReference type="Pfam" id="PF00001">
    <property type="entry name" value="7tm_1"/>
    <property type="match status" value="1"/>
</dbReference>
<keyword evidence="7" id="KW-0675">Receptor</keyword>
<evidence type="ECO:0000256" key="3">
    <source>
        <dbReference type="ARBA" id="ARBA00022692"/>
    </source>
</evidence>
<keyword evidence="2" id="KW-1003">Cell membrane</keyword>
<evidence type="ECO:0000313" key="11">
    <source>
        <dbReference type="EMBL" id="ANO39114.1"/>
    </source>
</evidence>
<evidence type="ECO:0000256" key="5">
    <source>
        <dbReference type="ARBA" id="ARBA00023040"/>
    </source>
</evidence>
<evidence type="ECO:0000259" key="10">
    <source>
        <dbReference type="PROSITE" id="PS50262"/>
    </source>
</evidence>
<feature type="transmembrane region" description="Helical" evidence="9">
    <location>
        <begin position="85"/>
        <end position="106"/>
    </location>
</feature>
<dbReference type="InterPro" id="IPR000276">
    <property type="entry name" value="GPCR_Rhodpsn"/>
</dbReference>
<feature type="transmembrane region" description="Helical" evidence="9">
    <location>
        <begin position="271"/>
        <end position="292"/>
    </location>
</feature>
<dbReference type="InterPro" id="IPR017452">
    <property type="entry name" value="GPCR_Rhodpsn_7TM"/>
</dbReference>
<protein>
    <submittedName>
        <fullName evidence="11">GCR159</fullName>
    </submittedName>
</protein>
<keyword evidence="4 9" id="KW-1133">Transmembrane helix</keyword>
<dbReference type="OrthoDB" id="10037292at2759"/>
<dbReference type="GO" id="GO:0005886">
    <property type="term" value="C:plasma membrane"/>
    <property type="evidence" value="ECO:0007669"/>
    <property type="project" value="UniProtKB-SubCell"/>
</dbReference>
<evidence type="ECO:0000256" key="2">
    <source>
        <dbReference type="ARBA" id="ARBA00022475"/>
    </source>
</evidence>
<dbReference type="PANTHER" id="PTHR24228">
    <property type="entry name" value="B2 BRADYKININ RECEPTOR/ANGIOTENSIN II RECEPTOR"/>
    <property type="match status" value="1"/>
</dbReference>
<feature type="transmembrane region" description="Helical" evidence="9">
    <location>
        <begin position="20"/>
        <end position="41"/>
    </location>
</feature>
<sequence length="372" mass="42322">MTAVSDEYQWHTNYSLEVAILYSIAALGIILNFVQTFCILIEKEIRNLLSAFLIHGAIINAVLASYCIVFALSLHDKSFQNLCKYLGSSYIVIMTANIFNLIAIIASEVYKLNYYENDLNANTNKYNNICCVVFGLSIVYVSSLILHLGPTLIGGNFNFDSQTGFCLFIFGQTKNYVVFVVWIVIVTLVLAACTYYLISLHSNLNRLIDQHSTISSRISLQKNQKTADELVLTKSRAWTLSCVTGLHVLCWYPLFGLLISDKNFQIPIGLYRALTCLAWSNSFLEPLIYLLLDRKVIRCCLKLVSNSQLTELTGNNRSSRLQRIGDRLKSAPIENEIEIELRQISNYDCAQPFERSQNPDYRTWKNNNFLEC</sequence>
<gene>
    <name evidence="11" type="primary">gcr159</name>
</gene>
<dbReference type="CDD" id="cd00637">
    <property type="entry name" value="7tm_classA_rhodopsin-like"/>
    <property type="match status" value="1"/>
</dbReference>
<evidence type="ECO:0000256" key="1">
    <source>
        <dbReference type="ARBA" id="ARBA00004651"/>
    </source>
</evidence>
<evidence type="ECO:0000256" key="8">
    <source>
        <dbReference type="ARBA" id="ARBA00023224"/>
    </source>
</evidence>
<keyword evidence="5" id="KW-0297">G-protein coupled receptor</keyword>
<feature type="transmembrane region" description="Helical" evidence="9">
    <location>
        <begin position="48"/>
        <end position="73"/>
    </location>
</feature>
<keyword evidence="3 9" id="KW-0812">Transmembrane</keyword>
<dbReference type="GO" id="GO:0004930">
    <property type="term" value="F:G protein-coupled receptor activity"/>
    <property type="evidence" value="ECO:0007669"/>
    <property type="project" value="UniProtKB-KW"/>
</dbReference>
<feature type="transmembrane region" description="Helical" evidence="9">
    <location>
        <begin position="176"/>
        <end position="198"/>
    </location>
</feature>